<proteinExistence type="predicted"/>
<name>A0ACC1YHB0_MELAZ</name>
<gene>
    <name evidence="1" type="ORF">OWV82_006244</name>
</gene>
<keyword evidence="2" id="KW-1185">Reference proteome</keyword>
<reference evidence="1 2" key="1">
    <citation type="journal article" date="2023" name="Science">
        <title>Complex scaffold remodeling in plant triterpene biosynthesis.</title>
        <authorList>
            <person name="De La Pena R."/>
            <person name="Hodgson H."/>
            <person name="Liu J.C."/>
            <person name="Stephenson M.J."/>
            <person name="Martin A.C."/>
            <person name="Owen C."/>
            <person name="Harkess A."/>
            <person name="Leebens-Mack J."/>
            <person name="Jimenez L.E."/>
            <person name="Osbourn A."/>
            <person name="Sattely E.S."/>
        </authorList>
    </citation>
    <scope>NUCLEOTIDE SEQUENCE [LARGE SCALE GENOMIC DNA]</scope>
    <source>
        <strain evidence="2">cv. JPN11</strain>
        <tissue evidence="1">Leaf</tissue>
    </source>
</reference>
<dbReference type="Proteomes" id="UP001164539">
    <property type="component" value="Chromosome 3"/>
</dbReference>
<sequence length="471" mass="51721">MASPFTIPVTAAQVGTYFVRQYYQVLQQQPEFVHQFYSDASTMLRIDGSSRDTANAMLQIHALIMSLSFSAIEIKTAHSLESWNGGVLVMVSGSVQVKDFSGRRKFVQTFFLAPQEKGYFVLNDIFHFIDEEPVHHHPAVLLAQSNLNSKLNASATIPESVSNYLMGGEIQAREYVAPVDVKQNGPVDNYSFPEQQLQQVPETENILEDNCAEELNGSLQNTANSVHDHLPASVEEPVGEPQKHTYASILRVAKGQSSPSVSPQATVNKNVAAASDWNLAPPPTTHQAAVLSNAYEKSGNDIGEEVSAVEDEEEIKSVYVRNLPPNVSESEIAEEFKKFGELSSEGVVIRSRKDVGVCYAFVEFEDLSGVQNAVKAGSAQVAGRQVYIEERRPNSNIPSRGGRRGRGRGSYLTDAPRGRFGARSYGRGGGYEGGDRDYNRPRGNGFYRPAPRQDRGYSGHQVSRSGQNLSQ</sequence>
<organism evidence="1 2">
    <name type="scientific">Melia azedarach</name>
    <name type="common">Chinaberry tree</name>
    <dbReference type="NCBI Taxonomy" id="155640"/>
    <lineage>
        <taxon>Eukaryota</taxon>
        <taxon>Viridiplantae</taxon>
        <taxon>Streptophyta</taxon>
        <taxon>Embryophyta</taxon>
        <taxon>Tracheophyta</taxon>
        <taxon>Spermatophyta</taxon>
        <taxon>Magnoliopsida</taxon>
        <taxon>eudicotyledons</taxon>
        <taxon>Gunneridae</taxon>
        <taxon>Pentapetalae</taxon>
        <taxon>rosids</taxon>
        <taxon>malvids</taxon>
        <taxon>Sapindales</taxon>
        <taxon>Meliaceae</taxon>
        <taxon>Melia</taxon>
    </lineage>
</organism>
<comment type="caution">
    <text evidence="1">The sequence shown here is derived from an EMBL/GenBank/DDBJ whole genome shotgun (WGS) entry which is preliminary data.</text>
</comment>
<dbReference type="EMBL" id="CM051396">
    <property type="protein sequence ID" value="KAJ4722802.1"/>
    <property type="molecule type" value="Genomic_DNA"/>
</dbReference>
<evidence type="ECO:0000313" key="2">
    <source>
        <dbReference type="Proteomes" id="UP001164539"/>
    </source>
</evidence>
<accession>A0ACC1YHB0</accession>
<evidence type="ECO:0000313" key="1">
    <source>
        <dbReference type="EMBL" id="KAJ4722802.1"/>
    </source>
</evidence>
<protein>
    <submittedName>
        <fullName evidence="1">Nuclear transport factor 2 family protein with RNA binding domain isoform 2</fullName>
    </submittedName>
</protein>